<dbReference type="SUPFAM" id="SSF89550">
    <property type="entry name" value="PHP domain-like"/>
    <property type="match status" value="1"/>
</dbReference>
<feature type="domain" description="Polymerase/histidinol phosphatase N-terminal" evidence="1">
    <location>
        <begin position="3"/>
        <end position="69"/>
    </location>
</feature>
<dbReference type="Proteomes" id="UP000229976">
    <property type="component" value="Unassembled WGS sequence"/>
</dbReference>
<dbReference type="Pfam" id="PF13263">
    <property type="entry name" value="PHP_C"/>
    <property type="match status" value="1"/>
</dbReference>
<dbReference type="InterPro" id="IPR003141">
    <property type="entry name" value="Pol/His_phosphatase_N"/>
</dbReference>
<accession>A0A2G9YUC6</accession>
<dbReference type="PANTHER" id="PTHR42924">
    <property type="entry name" value="EXONUCLEASE"/>
    <property type="match status" value="1"/>
</dbReference>
<dbReference type="AlphaFoldDB" id="A0A2G9YUC6"/>
<dbReference type="SMART" id="SM00481">
    <property type="entry name" value="POLIIIAc"/>
    <property type="match status" value="1"/>
</dbReference>
<evidence type="ECO:0000313" key="2">
    <source>
        <dbReference type="EMBL" id="PIP22864.1"/>
    </source>
</evidence>
<dbReference type="PANTHER" id="PTHR42924:SF3">
    <property type="entry name" value="POLYMERASE_HISTIDINOL PHOSPHATASE N-TERMINAL DOMAIN-CONTAINING PROTEIN"/>
    <property type="match status" value="1"/>
</dbReference>
<gene>
    <name evidence="2" type="ORF">COX37_01625</name>
</gene>
<dbReference type="Gene3D" id="3.20.20.140">
    <property type="entry name" value="Metal-dependent hydrolases"/>
    <property type="match status" value="1"/>
</dbReference>
<dbReference type="InterPro" id="IPR004013">
    <property type="entry name" value="PHP_dom"/>
</dbReference>
<protein>
    <submittedName>
        <fullName evidence="2">Phosphoesterase</fullName>
    </submittedName>
</protein>
<dbReference type="InterPro" id="IPR016195">
    <property type="entry name" value="Pol/histidinol_Pase-like"/>
</dbReference>
<dbReference type="NCBIfam" id="NF038032">
    <property type="entry name" value="CehA_McbA_metalo"/>
    <property type="match status" value="1"/>
</dbReference>
<dbReference type="EMBL" id="PCRO01000021">
    <property type="protein sequence ID" value="PIP22864.1"/>
    <property type="molecule type" value="Genomic_DNA"/>
</dbReference>
<evidence type="ECO:0000313" key="3">
    <source>
        <dbReference type="Proteomes" id="UP000229976"/>
    </source>
</evidence>
<dbReference type="CDD" id="cd07432">
    <property type="entry name" value="PHP_HisPPase"/>
    <property type="match status" value="1"/>
</dbReference>
<dbReference type="InterPro" id="IPR052018">
    <property type="entry name" value="PHP_domain"/>
</dbReference>
<reference evidence="2 3" key="1">
    <citation type="submission" date="2017-09" db="EMBL/GenBank/DDBJ databases">
        <title>Depth-based differentiation of microbial function through sediment-hosted aquifers and enrichment of novel symbionts in the deep terrestrial subsurface.</title>
        <authorList>
            <person name="Probst A.J."/>
            <person name="Ladd B."/>
            <person name="Jarett J.K."/>
            <person name="Geller-Mcgrath D.E."/>
            <person name="Sieber C.M."/>
            <person name="Emerson J.B."/>
            <person name="Anantharaman K."/>
            <person name="Thomas B.C."/>
            <person name="Malmstrom R."/>
            <person name="Stieglmeier M."/>
            <person name="Klingl A."/>
            <person name="Woyke T."/>
            <person name="Ryan C.M."/>
            <person name="Banfield J.F."/>
        </authorList>
    </citation>
    <scope>NUCLEOTIDE SEQUENCE [LARGE SCALE GENOMIC DNA]</scope>
    <source>
        <strain evidence="2">CG23_combo_of_CG06-09_8_20_14_all_39_17</strain>
    </source>
</reference>
<proteinExistence type="predicted"/>
<dbReference type="GO" id="GO:0004534">
    <property type="term" value="F:5'-3' RNA exonuclease activity"/>
    <property type="evidence" value="ECO:0007669"/>
    <property type="project" value="TreeGrafter"/>
</dbReference>
<dbReference type="Pfam" id="PF02811">
    <property type="entry name" value="PHP"/>
    <property type="match status" value="1"/>
</dbReference>
<sequence length="223" mass="24805">MKCDLHCHTSYSNDSISSPKKMIDAAIKKGIDCLAISDHNTIDGVKEAEEYAKGKAILIIPAIEIKSKAGDILGLNIRKSIPKRLTALETIREIKKARGMAIIPHPFGILKHKFKENLEGLVKEIDGIEVLNSTMYGSANKEAFDFAEKHELAFTAGSDAHFSNMVGKVYLEIPGKNLSVEEILRKIKNKEGKLGGKAGSFLEKFLEHLKRHYPKILKKIIKK</sequence>
<name>A0A2G9YUC6_9BACT</name>
<organism evidence="2 3">
    <name type="scientific">Candidatus Nealsonbacteria bacterium CG23_combo_of_CG06-09_8_20_14_all_39_17</name>
    <dbReference type="NCBI Taxonomy" id="1974722"/>
    <lineage>
        <taxon>Bacteria</taxon>
        <taxon>Candidatus Nealsoniibacteriota</taxon>
    </lineage>
</organism>
<comment type="caution">
    <text evidence="2">The sequence shown here is derived from an EMBL/GenBank/DDBJ whole genome shotgun (WGS) entry which is preliminary data.</text>
</comment>
<dbReference type="GO" id="GO:0035312">
    <property type="term" value="F:5'-3' DNA exonuclease activity"/>
    <property type="evidence" value="ECO:0007669"/>
    <property type="project" value="TreeGrafter"/>
</dbReference>
<evidence type="ECO:0000259" key="1">
    <source>
        <dbReference type="SMART" id="SM00481"/>
    </source>
</evidence>